<accession>A0A2L2LM54</accession>
<dbReference type="AlphaFoldDB" id="A0A2L2LM54"/>
<dbReference type="InterPro" id="IPR016208">
    <property type="entry name" value="Ald_Oxase/xanthine_DH-like"/>
</dbReference>
<evidence type="ECO:0000313" key="5">
    <source>
        <dbReference type="Proteomes" id="UP000237717"/>
    </source>
</evidence>
<evidence type="ECO:0000256" key="1">
    <source>
        <dbReference type="ARBA" id="ARBA00022505"/>
    </source>
</evidence>
<dbReference type="GO" id="GO:0016491">
    <property type="term" value="F:oxidoreductase activity"/>
    <property type="evidence" value="ECO:0007669"/>
    <property type="project" value="UniProtKB-KW"/>
</dbReference>
<dbReference type="InterPro" id="IPR008274">
    <property type="entry name" value="AldOxase/xan_DH_MoCoBD1"/>
</dbReference>
<dbReference type="EMBL" id="CP026927">
    <property type="protein sequence ID" value="AVH45414.1"/>
    <property type="molecule type" value="Genomic_DNA"/>
</dbReference>
<dbReference type="InterPro" id="IPR046867">
    <property type="entry name" value="AldOxase/xan_DH_MoCoBD2"/>
</dbReference>
<sequence length="774" mass="84129">MSKFGIGQNVKRVEDVRFITGRGRYVDDIHLSRECIGHVVLSPMAHAKILSIDVSEALKVKGVIAVLTGQDVEADGLGPMIPNFMPQDFGLSKEGYRTQRPILVADRVRYVGDRVAFVVAETLEAAQEAAEVMEIEYEPLAAVPNKMSSLETGAPAVWDACQDNVCFTIEMGNEAKTEAVFNQAVHRVAVSLKNNRVAANPLEPRAAIGCYDASDDSYTLYTTSQSPHAVREQLAENVFHISQGRLRVISPDVGGGFGVKSDSYPEDALVLWASKRCGRPVRWLLTRSDMLVGDFHARDEVVEGELALDGNGKILGMRAHSVHWLGAYVAPTGAIAPWFTIRYSPGVYDIQNLWITAKGAFSNTAPTHVYRGPGRAEGNFLIERLMDEAAAVIGIRQDEIRRINAISSDAMPYVTPTGSTYDSGEFLTLMARCQKLADWTGYEERRAASQKRGMLRGRSVIFYIEHAGIFNDRMELRFDPSGSVTIVSGLHSHGQGHATTFAQMVSEWLGVPFDSIRFLQGDTDKVAFGRGTYSARSSLLASVALKSASGKIVEKARVRAAEFLEVEPEDVDFEDGVFKTRGSNKSLLISDVAKSLFQPVHLDEKHGLGLEAIGVASSDIPNYPNGCHICEVDIDPETGRILIDRYSVVDDVGHAINPMICEGQIVGGIAQGLGQAMLEEIVYDEEGQILTGSFMDYAMPRASDMSHIMAELAEFPCKSNPLGVKGVGESGTIGAPPAIANAVIDALRGVGVTNIDMPFTPHKVWHAIRAAKAS</sequence>
<evidence type="ECO:0000256" key="2">
    <source>
        <dbReference type="ARBA" id="ARBA00023002"/>
    </source>
</evidence>
<gene>
    <name evidence="4" type="primary">coxL</name>
    <name evidence="4" type="ORF">At1D1609_53820</name>
</gene>
<dbReference type="Gene3D" id="3.90.1170.50">
    <property type="entry name" value="Aldehyde oxidase/xanthine dehydrogenase, a/b hammerhead"/>
    <property type="match status" value="1"/>
</dbReference>
<name>A0A2L2LM54_AGRTU</name>
<reference evidence="4 5" key="1">
    <citation type="submission" date="2018-02" db="EMBL/GenBank/DDBJ databases">
        <title>Complete genome sequence of Agrobacterium tumefaciens 1D1609.</title>
        <authorList>
            <person name="Cho S.-T."/>
            <person name="Haryono M."/>
            <person name="Chang H.-H."/>
            <person name="Santos M.N."/>
            <person name="Lai E.-M."/>
            <person name="Kuo C.-H."/>
        </authorList>
    </citation>
    <scope>NUCLEOTIDE SEQUENCE [LARGE SCALE GENOMIC DNA]</scope>
    <source>
        <strain evidence="4 5">1D1609</strain>
        <plasmid evidence="5">Plasmid pat1d1609a</plasmid>
    </source>
</reference>
<keyword evidence="2" id="KW-0560">Oxidoreductase</keyword>
<organism evidence="4 5">
    <name type="scientific">Agrobacterium tumefaciens</name>
    <dbReference type="NCBI Taxonomy" id="358"/>
    <lineage>
        <taxon>Bacteria</taxon>
        <taxon>Pseudomonadati</taxon>
        <taxon>Pseudomonadota</taxon>
        <taxon>Alphaproteobacteria</taxon>
        <taxon>Hyphomicrobiales</taxon>
        <taxon>Rhizobiaceae</taxon>
        <taxon>Rhizobium/Agrobacterium group</taxon>
        <taxon>Agrobacterium</taxon>
        <taxon>Agrobacterium tumefaciens complex</taxon>
    </lineage>
</organism>
<dbReference type="PANTHER" id="PTHR11908">
    <property type="entry name" value="XANTHINE DEHYDROGENASE"/>
    <property type="match status" value="1"/>
</dbReference>
<keyword evidence="1" id="KW-0500">Molybdenum</keyword>
<dbReference type="InterPro" id="IPR037165">
    <property type="entry name" value="AldOxase/xan_DH_Mopterin-bd_sf"/>
</dbReference>
<dbReference type="Pfam" id="PF02738">
    <property type="entry name" value="MoCoBD_1"/>
    <property type="match status" value="1"/>
</dbReference>
<dbReference type="Gene3D" id="3.30.365.10">
    <property type="entry name" value="Aldehyde oxidase/xanthine dehydrogenase, molybdopterin binding domain"/>
    <property type="match status" value="4"/>
</dbReference>
<evidence type="ECO:0000313" key="4">
    <source>
        <dbReference type="EMBL" id="AVH45414.1"/>
    </source>
</evidence>
<geneLocation type="plasmid" evidence="5">
    <name>pat1d1609a</name>
</geneLocation>
<dbReference type="Pfam" id="PF01315">
    <property type="entry name" value="Ald_Xan_dh_C"/>
    <property type="match status" value="1"/>
</dbReference>
<keyword evidence="4" id="KW-0614">Plasmid</keyword>
<evidence type="ECO:0000259" key="3">
    <source>
        <dbReference type="SMART" id="SM01008"/>
    </source>
</evidence>
<dbReference type="Proteomes" id="UP000237717">
    <property type="component" value="Plasmid pAt1D1609a"/>
</dbReference>
<dbReference type="SUPFAM" id="SSF54665">
    <property type="entry name" value="CO dehydrogenase molybdoprotein N-domain-like"/>
    <property type="match status" value="1"/>
</dbReference>
<dbReference type="SUPFAM" id="SSF56003">
    <property type="entry name" value="Molybdenum cofactor-binding domain"/>
    <property type="match status" value="1"/>
</dbReference>
<dbReference type="PANTHER" id="PTHR11908:SF132">
    <property type="entry name" value="ALDEHYDE OXIDASE 1-RELATED"/>
    <property type="match status" value="1"/>
</dbReference>
<dbReference type="GO" id="GO:0005506">
    <property type="term" value="F:iron ion binding"/>
    <property type="evidence" value="ECO:0007669"/>
    <property type="project" value="InterPro"/>
</dbReference>
<dbReference type="InterPro" id="IPR000674">
    <property type="entry name" value="Ald_Oxase/Xan_DH_a/b"/>
</dbReference>
<dbReference type="InterPro" id="IPR036856">
    <property type="entry name" value="Ald_Oxase/Xan_DH_a/b_sf"/>
</dbReference>
<dbReference type="SMART" id="SM01008">
    <property type="entry name" value="Ald_Xan_dh_C"/>
    <property type="match status" value="1"/>
</dbReference>
<dbReference type="Pfam" id="PF20256">
    <property type="entry name" value="MoCoBD_2"/>
    <property type="match status" value="1"/>
</dbReference>
<dbReference type="RefSeq" id="WP_104680439.1">
    <property type="nucleotide sequence ID" value="NZ_CP026927.1"/>
</dbReference>
<feature type="domain" description="Aldehyde oxidase/xanthine dehydrogenase a/b hammerhead" evidence="3">
    <location>
        <begin position="20"/>
        <end position="141"/>
    </location>
</feature>
<protein>
    <submittedName>
        <fullName evidence="4">Carbon-monoxide dehydrogenase large subunit</fullName>
    </submittedName>
</protein>
<proteinExistence type="predicted"/>